<protein>
    <recommendedName>
        <fullName evidence="3">Heme oxygenase</fullName>
    </recommendedName>
</protein>
<organism evidence="1 2">
    <name type="scientific">Kitasatospora saccharophila</name>
    <dbReference type="NCBI Taxonomy" id="407973"/>
    <lineage>
        <taxon>Bacteria</taxon>
        <taxon>Bacillati</taxon>
        <taxon>Actinomycetota</taxon>
        <taxon>Actinomycetes</taxon>
        <taxon>Kitasatosporales</taxon>
        <taxon>Streptomycetaceae</taxon>
        <taxon>Kitasatospora</taxon>
    </lineage>
</organism>
<accession>A0ABN2W8J5</accession>
<name>A0ABN2W8J5_9ACTN</name>
<gene>
    <name evidence="1" type="ORF">GCM10009759_06820</name>
</gene>
<sequence>MSGDESGVDGSLVATARERLRTGAAPAVVCGELAARTPRWSDAALAVGLARGIPEAELRERLAGGRQWQDEFHPGEEEEYGELLEMHGVFDVPKQLDEREEVIAGHLRAAWAAMGGMGGGYAVGLSRRFVRGELSSAFRTLARFGPRRGRGRPAEFWTAMVAAGELLDPADGDERGTVAQALDESRRRLAESAR</sequence>
<reference evidence="1 2" key="1">
    <citation type="journal article" date="2019" name="Int. J. Syst. Evol. Microbiol.">
        <title>The Global Catalogue of Microorganisms (GCM) 10K type strain sequencing project: providing services to taxonomists for standard genome sequencing and annotation.</title>
        <authorList>
            <consortium name="The Broad Institute Genomics Platform"/>
            <consortium name="The Broad Institute Genome Sequencing Center for Infectious Disease"/>
            <person name="Wu L."/>
            <person name="Ma J."/>
        </authorList>
    </citation>
    <scope>NUCLEOTIDE SEQUENCE [LARGE SCALE GENOMIC DNA]</scope>
    <source>
        <strain evidence="1 2">JCM 14559</strain>
    </source>
</reference>
<comment type="caution">
    <text evidence="1">The sequence shown here is derived from an EMBL/GenBank/DDBJ whole genome shotgun (WGS) entry which is preliminary data.</text>
</comment>
<proteinExistence type="predicted"/>
<keyword evidence="2" id="KW-1185">Reference proteome</keyword>
<evidence type="ECO:0000313" key="2">
    <source>
        <dbReference type="Proteomes" id="UP001500897"/>
    </source>
</evidence>
<evidence type="ECO:0008006" key="3">
    <source>
        <dbReference type="Google" id="ProtNLM"/>
    </source>
</evidence>
<dbReference type="RefSeq" id="WP_344550192.1">
    <property type="nucleotide sequence ID" value="NZ_BAAANS010000003.1"/>
</dbReference>
<dbReference type="Proteomes" id="UP001500897">
    <property type="component" value="Unassembled WGS sequence"/>
</dbReference>
<evidence type="ECO:0000313" key="1">
    <source>
        <dbReference type="EMBL" id="GAA2086245.1"/>
    </source>
</evidence>
<dbReference type="EMBL" id="BAAANS010000003">
    <property type="protein sequence ID" value="GAA2086245.1"/>
    <property type="molecule type" value="Genomic_DNA"/>
</dbReference>